<organism evidence="2 3">
    <name type="scientific">Novimethylophilus kurashikiensis</name>
    <dbReference type="NCBI Taxonomy" id="1825523"/>
    <lineage>
        <taxon>Bacteria</taxon>
        <taxon>Pseudomonadati</taxon>
        <taxon>Pseudomonadota</taxon>
        <taxon>Betaproteobacteria</taxon>
        <taxon>Nitrosomonadales</taxon>
        <taxon>Methylophilaceae</taxon>
        <taxon>Novimethylophilus</taxon>
    </lineage>
</organism>
<dbReference type="EMBL" id="BDOQ01000013">
    <property type="protein sequence ID" value="GBG15092.1"/>
    <property type="molecule type" value="Genomic_DNA"/>
</dbReference>
<feature type="transmembrane region" description="Helical" evidence="1">
    <location>
        <begin position="6"/>
        <end position="32"/>
    </location>
</feature>
<dbReference type="Pfam" id="PF07077">
    <property type="entry name" value="DUF1345"/>
    <property type="match status" value="1"/>
</dbReference>
<reference evidence="2 3" key="1">
    <citation type="journal article" date="2018" name="Environ. Microbiol.">
        <title>Isolation and genomic characterization of Novimethylophilus kurashikiensis gen. nov. sp. nov., a new lanthanide-dependent methylotrophic species of Methylophilaceae.</title>
        <authorList>
            <person name="Lv H."/>
            <person name="Sahin N."/>
            <person name="Tani A."/>
        </authorList>
    </citation>
    <scope>NUCLEOTIDE SEQUENCE [LARGE SCALE GENOMIC DNA]</scope>
    <source>
        <strain evidence="2 3">La2-4</strain>
    </source>
</reference>
<feature type="transmembrane region" description="Helical" evidence="1">
    <location>
        <begin position="53"/>
        <end position="77"/>
    </location>
</feature>
<dbReference type="AlphaFoldDB" id="A0A2R5FA31"/>
<sequence>MLPKWLALHAITRIIIGWSSVTTLYLALSAVMMYRSSHEQMRHRAQLEDEGQFVILTLVMLAALASLAAIVAELGLVKDMKGGLKYAHIGLAAFTIVSSWFFTHVMFALHYAHDYYASIDTRESTGLDFPHDKTPSYSDFLYFSFVIGTSGQTADVSFTSKRMRKIGLAHCVLAFFFNTTILALTINIAASLI</sequence>
<feature type="transmembrane region" description="Helical" evidence="1">
    <location>
        <begin position="167"/>
        <end position="190"/>
    </location>
</feature>
<keyword evidence="1" id="KW-1133">Transmembrane helix</keyword>
<dbReference type="InterPro" id="IPR009781">
    <property type="entry name" value="DUF1345"/>
</dbReference>
<evidence type="ECO:0000313" key="3">
    <source>
        <dbReference type="Proteomes" id="UP000245081"/>
    </source>
</evidence>
<protein>
    <recommendedName>
        <fullName evidence="4">DUF1345 domain-containing protein</fullName>
    </recommendedName>
</protein>
<keyword evidence="1" id="KW-0812">Transmembrane</keyword>
<accession>A0A2R5FA31</accession>
<evidence type="ECO:0000256" key="1">
    <source>
        <dbReference type="SAM" id="Phobius"/>
    </source>
</evidence>
<keyword evidence="1" id="KW-0472">Membrane</keyword>
<keyword evidence="3" id="KW-1185">Reference proteome</keyword>
<evidence type="ECO:0008006" key="4">
    <source>
        <dbReference type="Google" id="ProtNLM"/>
    </source>
</evidence>
<name>A0A2R5FA31_9PROT</name>
<proteinExistence type="predicted"/>
<comment type="caution">
    <text evidence="2">The sequence shown here is derived from an EMBL/GenBank/DDBJ whole genome shotgun (WGS) entry which is preliminary data.</text>
</comment>
<evidence type="ECO:0000313" key="2">
    <source>
        <dbReference type="EMBL" id="GBG15092.1"/>
    </source>
</evidence>
<feature type="transmembrane region" description="Helical" evidence="1">
    <location>
        <begin position="89"/>
        <end position="112"/>
    </location>
</feature>
<dbReference type="Proteomes" id="UP000245081">
    <property type="component" value="Unassembled WGS sequence"/>
</dbReference>
<gene>
    <name evidence="2" type="ORF">NMK_2695</name>
</gene>